<dbReference type="GeneID" id="36347236"/>
<evidence type="ECO:0000313" key="2">
    <source>
        <dbReference type="EMBL" id="PON30658.1"/>
    </source>
</evidence>
<protein>
    <recommendedName>
        <fullName evidence="4">Secreted protein</fullName>
    </recommendedName>
</protein>
<evidence type="ECO:0000256" key="1">
    <source>
        <dbReference type="SAM" id="SignalP"/>
    </source>
</evidence>
<dbReference type="AlphaFoldDB" id="A0A2P5A294"/>
<feature type="signal peptide" evidence="1">
    <location>
        <begin position="1"/>
        <end position="20"/>
    </location>
</feature>
<name>A0A2P5A294_9HYPO</name>
<dbReference type="Proteomes" id="UP000054821">
    <property type="component" value="Unassembled WGS sequence"/>
</dbReference>
<proteinExistence type="predicted"/>
<sequence length="62" mass="6758">MHSFPQMQLLAAFLCSPLHAVEKASPTIASEALQQLQFPCVVYYAEIVLLIGVICRPGSARV</sequence>
<evidence type="ECO:0000313" key="3">
    <source>
        <dbReference type="Proteomes" id="UP000054821"/>
    </source>
</evidence>
<feature type="chain" id="PRO_5015140029" description="Secreted protein" evidence="1">
    <location>
        <begin position="21"/>
        <end position="62"/>
    </location>
</feature>
<keyword evidence="1" id="KW-0732">Signal</keyword>
<organism evidence="2 3">
    <name type="scientific">Trichoderma gamsii</name>
    <dbReference type="NCBI Taxonomy" id="398673"/>
    <lineage>
        <taxon>Eukaryota</taxon>
        <taxon>Fungi</taxon>
        <taxon>Dikarya</taxon>
        <taxon>Ascomycota</taxon>
        <taxon>Pezizomycotina</taxon>
        <taxon>Sordariomycetes</taxon>
        <taxon>Hypocreomycetidae</taxon>
        <taxon>Hypocreales</taxon>
        <taxon>Hypocreaceae</taxon>
        <taxon>Trichoderma</taxon>
    </lineage>
</organism>
<evidence type="ECO:0008006" key="4">
    <source>
        <dbReference type="Google" id="ProtNLM"/>
    </source>
</evidence>
<comment type="caution">
    <text evidence="2">The sequence shown here is derived from an EMBL/GenBank/DDBJ whole genome shotgun (WGS) entry which is preliminary data.</text>
</comment>
<gene>
    <name evidence="2" type="ORF">TGAM01_v200078</name>
</gene>
<keyword evidence="3" id="KW-1185">Reference proteome</keyword>
<dbReference type="EMBL" id="JPDN02000001">
    <property type="protein sequence ID" value="PON30658.1"/>
    <property type="molecule type" value="Genomic_DNA"/>
</dbReference>
<accession>A0A2P5A294</accession>
<dbReference type="RefSeq" id="XP_024406688.1">
    <property type="nucleotide sequence ID" value="XM_024548473.1"/>
</dbReference>
<reference evidence="2 3" key="1">
    <citation type="journal article" date="2016" name="Genome Announc.">
        <title>Draft Whole-Genome Sequence of Trichoderma gamsii T6085, a Promising Biocontrol Agent of Fusarium Head Blight on Wheat.</title>
        <authorList>
            <person name="Baroncelli R."/>
            <person name="Zapparata A."/>
            <person name="Piaggeschi G."/>
            <person name="Sarrocco S."/>
            <person name="Vannacci G."/>
        </authorList>
    </citation>
    <scope>NUCLEOTIDE SEQUENCE [LARGE SCALE GENOMIC DNA]</scope>
    <source>
        <strain evidence="2 3">T6085</strain>
    </source>
</reference>